<feature type="transmembrane region" description="Helical" evidence="1">
    <location>
        <begin position="218"/>
        <end position="244"/>
    </location>
</feature>
<dbReference type="EMBL" id="QGGB01000010">
    <property type="protein sequence ID" value="PWN05444.1"/>
    <property type="molecule type" value="Genomic_DNA"/>
</dbReference>
<feature type="transmembrane region" description="Helical" evidence="1">
    <location>
        <begin position="32"/>
        <end position="50"/>
    </location>
</feature>
<feature type="transmembrane region" description="Helical" evidence="1">
    <location>
        <begin position="140"/>
        <end position="158"/>
    </location>
</feature>
<evidence type="ECO:0000313" key="3">
    <source>
        <dbReference type="Proteomes" id="UP000245533"/>
    </source>
</evidence>
<dbReference type="Proteomes" id="UP000245533">
    <property type="component" value="Unassembled WGS sequence"/>
</dbReference>
<dbReference type="AlphaFoldDB" id="A0A316TT40"/>
<protein>
    <submittedName>
        <fullName evidence="2">Uncharacterized protein</fullName>
    </submittedName>
</protein>
<reference evidence="2 3" key="1">
    <citation type="submission" date="2018-05" db="EMBL/GenBank/DDBJ databases">
        <title>Rhodohalobacter halophilus gen. nov., sp. nov., a moderately halophilic member of the family Balneolaceae.</title>
        <authorList>
            <person name="Liu Z.-W."/>
        </authorList>
    </citation>
    <scope>NUCLEOTIDE SEQUENCE [LARGE SCALE GENOMIC DNA]</scope>
    <source>
        <strain evidence="2 3">8A47</strain>
    </source>
</reference>
<feature type="transmembrane region" description="Helical" evidence="1">
    <location>
        <begin position="179"/>
        <end position="198"/>
    </location>
</feature>
<feature type="transmembrane region" description="Helical" evidence="1">
    <location>
        <begin position="274"/>
        <end position="296"/>
    </location>
</feature>
<sequence>MWPFTGFIHVLQHTKLYTVLSSESVKEKAERWTVYLSFFFFITHLALIGLHNAFPQWILLQPLGFNYLSALYTPFSIILVYEVYLLILSLPLSFTNSVRKQYEIISLIIIRNVFKDISMFEDFDQLAQQTDVIVKLASDLGSGLLLFFLVGVFHHVSLKRKQYKSLTDDEIRRFVYIKERMALTLLFIFSILTLYSIADFGNEVYRLIAFDETFTLDLGVIFFVEFYTVMIFSDVFIFIASFIFSQTYARLLRNAGFVCSTVILRISLSVDAPLSGWIAAVAAITGILSQLIYIYFRSIEEKRSSEE</sequence>
<accession>A0A316TT40</accession>
<organism evidence="2 3">
    <name type="scientific">Rhodohalobacter mucosus</name>
    <dbReference type="NCBI Taxonomy" id="2079485"/>
    <lineage>
        <taxon>Bacteria</taxon>
        <taxon>Pseudomonadati</taxon>
        <taxon>Balneolota</taxon>
        <taxon>Balneolia</taxon>
        <taxon>Balneolales</taxon>
        <taxon>Balneolaceae</taxon>
        <taxon>Rhodohalobacter</taxon>
    </lineage>
</organism>
<feature type="transmembrane region" description="Helical" evidence="1">
    <location>
        <begin position="70"/>
        <end position="90"/>
    </location>
</feature>
<feature type="transmembrane region" description="Helical" evidence="1">
    <location>
        <begin position="251"/>
        <end position="268"/>
    </location>
</feature>
<keyword evidence="1" id="KW-1133">Transmembrane helix</keyword>
<keyword evidence="1" id="KW-0472">Membrane</keyword>
<keyword evidence="1" id="KW-0812">Transmembrane</keyword>
<gene>
    <name evidence="2" type="ORF">DDZ15_15375</name>
</gene>
<comment type="caution">
    <text evidence="2">The sequence shown here is derived from an EMBL/GenBank/DDBJ whole genome shotgun (WGS) entry which is preliminary data.</text>
</comment>
<evidence type="ECO:0000256" key="1">
    <source>
        <dbReference type="SAM" id="Phobius"/>
    </source>
</evidence>
<keyword evidence="3" id="KW-1185">Reference proteome</keyword>
<proteinExistence type="predicted"/>
<name>A0A316TT40_9BACT</name>
<evidence type="ECO:0000313" key="2">
    <source>
        <dbReference type="EMBL" id="PWN05444.1"/>
    </source>
</evidence>